<dbReference type="RefSeq" id="WP_036779128.1">
    <property type="nucleotide sequence ID" value="NZ_AVBG01000001.1"/>
</dbReference>
<keyword evidence="5" id="KW-1185">Reference proteome</keyword>
<dbReference type="Gene3D" id="3.10.350.10">
    <property type="entry name" value="LysM domain"/>
    <property type="match status" value="2"/>
</dbReference>
<dbReference type="Proteomes" id="UP000030153">
    <property type="component" value="Unassembled WGS sequence"/>
</dbReference>
<feature type="domain" description="LysM" evidence="3">
    <location>
        <begin position="78"/>
        <end position="121"/>
    </location>
</feature>
<dbReference type="SUPFAM" id="SSF54106">
    <property type="entry name" value="LysM domain"/>
    <property type="match status" value="2"/>
</dbReference>
<dbReference type="PANTHER" id="PTHR39160:SF4">
    <property type="entry name" value="RESUSCITATION-PROMOTING FACTOR RPFB"/>
    <property type="match status" value="1"/>
</dbReference>
<dbReference type="GO" id="GO:0004553">
    <property type="term" value="F:hydrolase activity, hydrolyzing O-glycosyl compounds"/>
    <property type="evidence" value="ECO:0007669"/>
    <property type="project" value="InterPro"/>
</dbReference>
<reference evidence="4 5" key="1">
    <citation type="submission" date="2013-08" db="EMBL/GenBank/DDBJ databases">
        <title>Genome of Pontibacillus chungwhensis.</title>
        <authorList>
            <person name="Wang Q."/>
            <person name="Wang G."/>
        </authorList>
    </citation>
    <scope>NUCLEOTIDE SEQUENCE [LARGE SCALE GENOMIC DNA]</scope>
    <source>
        <strain evidence="4 5">BH030062</strain>
    </source>
</reference>
<dbReference type="CDD" id="cd00118">
    <property type="entry name" value="LysM"/>
    <property type="match status" value="2"/>
</dbReference>
<dbReference type="InterPro" id="IPR018392">
    <property type="entry name" value="LysM"/>
</dbReference>
<sequence>MKNKILTIVAAAGLSVSVTGQASAENITVQSEDTLWGISVQHNVSVTQLKDWNELHSNIIYPGDQLTISNYSSDYEAKTYTVRSGDSLWAIANTYDLTVSELQSLNQLSSTIIHPGDTLIIDSTTQETTSDGDEGDVVKTFTATATAYTANCAGCSGITATGVDLKANPDQKVISVDPDVIPLGSTVWVEGYGYATAEDIGGSIYGNAIDVFIPDYEEAIQWGRKSVTVKVYQ</sequence>
<protein>
    <submittedName>
        <fullName evidence="4">Peptidoglycan-binding protein</fullName>
    </submittedName>
</protein>
<dbReference type="PANTHER" id="PTHR39160">
    <property type="entry name" value="CELL WALL-BINDING PROTEIN YOCH"/>
    <property type="match status" value="1"/>
</dbReference>
<accession>A0A0A2V2I8</accession>
<evidence type="ECO:0000256" key="2">
    <source>
        <dbReference type="SAM" id="SignalP"/>
    </source>
</evidence>
<dbReference type="InterPro" id="IPR036908">
    <property type="entry name" value="RlpA-like_sf"/>
</dbReference>
<evidence type="ECO:0000259" key="3">
    <source>
        <dbReference type="PROSITE" id="PS51782"/>
    </source>
</evidence>
<dbReference type="Pfam" id="PF01476">
    <property type="entry name" value="LysM"/>
    <property type="match status" value="2"/>
</dbReference>
<dbReference type="eggNOG" id="COG1388">
    <property type="taxonomic scope" value="Bacteria"/>
</dbReference>
<dbReference type="InterPro" id="IPR010611">
    <property type="entry name" value="3D_dom"/>
</dbReference>
<dbReference type="PROSITE" id="PS51782">
    <property type="entry name" value="LYSM"/>
    <property type="match status" value="2"/>
</dbReference>
<dbReference type="SMART" id="SM00257">
    <property type="entry name" value="LysM"/>
    <property type="match status" value="2"/>
</dbReference>
<dbReference type="Gene3D" id="2.40.40.10">
    <property type="entry name" value="RlpA-like domain"/>
    <property type="match status" value="1"/>
</dbReference>
<dbReference type="OrthoDB" id="2691087at2"/>
<comment type="caution">
    <text evidence="4">The sequence shown here is derived from an EMBL/GenBank/DDBJ whole genome shotgun (WGS) entry which is preliminary data.</text>
</comment>
<dbReference type="EMBL" id="AVBG01000001">
    <property type="protein sequence ID" value="KGP93031.1"/>
    <property type="molecule type" value="Genomic_DNA"/>
</dbReference>
<dbReference type="SUPFAM" id="SSF50685">
    <property type="entry name" value="Barwin-like endoglucanases"/>
    <property type="match status" value="1"/>
</dbReference>
<dbReference type="GO" id="GO:0009254">
    <property type="term" value="P:peptidoglycan turnover"/>
    <property type="evidence" value="ECO:0007669"/>
    <property type="project" value="InterPro"/>
</dbReference>
<feature type="chain" id="PRO_5002006548" evidence="2">
    <location>
        <begin position="25"/>
        <end position="233"/>
    </location>
</feature>
<dbReference type="Pfam" id="PF06725">
    <property type="entry name" value="3D"/>
    <property type="match status" value="1"/>
</dbReference>
<evidence type="ECO:0000313" key="5">
    <source>
        <dbReference type="Proteomes" id="UP000030153"/>
    </source>
</evidence>
<name>A0A0A2V2I8_9BACI</name>
<dbReference type="InterPro" id="IPR051933">
    <property type="entry name" value="Resuscitation_pf_RpfB"/>
</dbReference>
<evidence type="ECO:0000256" key="1">
    <source>
        <dbReference type="ARBA" id="ARBA00022729"/>
    </source>
</evidence>
<dbReference type="eggNOG" id="COG3584">
    <property type="taxonomic scope" value="Bacteria"/>
</dbReference>
<keyword evidence="1 2" id="KW-0732">Signal</keyword>
<evidence type="ECO:0000313" key="4">
    <source>
        <dbReference type="EMBL" id="KGP93031.1"/>
    </source>
</evidence>
<proteinExistence type="predicted"/>
<feature type="signal peptide" evidence="2">
    <location>
        <begin position="1"/>
        <end position="24"/>
    </location>
</feature>
<organism evidence="4 5">
    <name type="scientific">Pontibacillus chungwhensis BH030062</name>
    <dbReference type="NCBI Taxonomy" id="1385513"/>
    <lineage>
        <taxon>Bacteria</taxon>
        <taxon>Bacillati</taxon>
        <taxon>Bacillota</taxon>
        <taxon>Bacilli</taxon>
        <taxon>Bacillales</taxon>
        <taxon>Bacillaceae</taxon>
        <taxon>Pontibacillus</taxon>
    </lineage>
</organism>
<dbReference type="InterPro" id="IPR036779">
    <property type="entry name" value="LysM_dom_sf"/>
</dbReference>
<gene>
    <name evidence="4" type="ORF">N780_11915</name>
</gene>
<dbReference type="STRING" id="1385513.N780_11915"/>
<dbReference type="AlphaFoldDB" id="A0A0A2V2I8"/>
<dbReference type="GO" id="GO:0019867">
    <property type="term" value="C:outer membrane"/>
    <property type="evidence" value="ECO:0007669"/>
    <property type="project" value="InterPro"/>
</dbReference>
<feature type="domain" description="LysM" evidence="3">
    <location>
        <begin position="25"/>
        <end position="68"/>
    </location>
</feature>
<dbReference type="CDD" id="cd22786">
    <property type="entry name" value="DPBB_YuiC-like"/>
    <property type="match status" value="1"/>
</dbReference>